<dbReference type="SUPFAM" id="SSF50965">
    <property type="entry name" value="Galactose oxidase, central domain"/>
    <property type="match status" value="1"/>
</dbReference>
<reference evidence="4 6" key="2">
    <citation type="submission" date="2023-09" db="EMBL/GenBank/DDBJ databases">
        <title>Complete-Gapless Cercospora beticola genome.</title>
        <authorList>
            <person name="Wyatt N.A."/>
            <person name="Spanner R.E."/>
            <person name="Bolton M.D."/>
        </authorList>
    </citation>
    <scope>NUCLEOTIDE SEQUENCE [LARGE SCALE GENOMIC DNA]</scope>
    <source>
        <strain evidence="4">Cb09-40</strain>
    </source>
</reference>
<reference evidence="3 5" key="1">
    <citation type="submission" date="2015-10" db="EMBL/GenBank/DDBJ databases">
        <title>The cercosporin biosynthetic gene cluster was horizontally transferred to several fungal lineages and shown to be expanded in Cercospora beticola based on microsynteny with recipient genomes.</title>
        <authorList>
            <person name="De Jonge R."/>
            <person name="Ebert M.K."/>
            <person name="Suttle J.C."/>
            <person name="Jurick Ii W.M."/>
            <person name="Secor G.A."/>
            <person name="Thomma B.P."/>
            <person name="Van De Peer Y."/>
            <person name="Bolton M.D."/>
        </authorList>
    </citation>
    <scope>NUCLEOTIDE SEQUENCE [LARGE SCALE GENOMIC DNA]</scope>
    <source>
        <strain evidence="3 5">09-40</strain>
    </source>
</reference>
<feature type="region of interest" description="Disordered" evidence="1">
    <location>
        <begin position="713"/>
        <end position="863"/>
    </location>
</feature>
<dbReference type="EMBL" id="LKMD01000100">
    <property type="protein sequence ID" value="PIB02221.1"/>
    <property type="molecule type" value="Genomic_DNA"/>
</dbReference>
<protein>
    <recommendedName>
        <fullName evidence="7">Pre-mRNA splicing factor CLF1</fullName>
    </recommendedName>
</protein>
<keyword evidence="2" id="KW-0472">Membrane</keyword>
<feature type="compositionally biased region" description="Polar residues" evidence="1">
    <location>
        <begin position="274"/>
        <end position="294"/>
    </location>
</feature>
<evidence type="ECO:0000313" key="6">
    <source>
        <dbReference type="Proteomes" id="UP001302367"/>
    </source>
</evidence>
<feature type="region of interest" description="Disordered" evidence="1">
    <location>
        <begin position="334"/>
        <end position="369"/>
    </location>
</feature>
<evidence type="ECO:0000313" key="5">
    <source>
        <dbReference type="Proteomes" id="UP000230605"/>
    </source>
</evidence>
<dbReference type="Proteomes" id="UP000230605">
    <property type="component" value="Chromosome 1"/>
</dbReference>
<feature type="region of interest" description="Disordered" evidence="1">
    <location>
        <begin position="642"/>
        <end position="676"/>
    </location>
</feature>
<feature type="region of interest" description="Disordered" evidence="1">
    <location>
        <begin position="233"/>
        <end position="294"/>
    </location>
</feature>
<keyword evidence="2" id="KW-1133">Transmembrane helix</keyword>
<dbReference type="EMBL" id="CP134184">
    <property type="protein sequence ID" value="WPA97247.1"/>
    <property type="molecule type" value="Genomic_DNA"/>
</dbReference>
<dbReference type="Gene3D" id="2.120.10.80">
    <property type="entry name" value="Kelch-type beta propeller"/>
    <property type="match status" value="1"/>
</dbReference>
<evidence type="ECO:0000313" key="4">
    <source>
        <dbReference type="EMBL" id="WPA97247.1"/>
    </source>
</evidence>
<dbReference type="OrthoDB" id="5352000at2759"/>
<feature type="transmembrane region" description="Helical" evidence="2">
    <location>
        <begin position="379"/>
        <end position="400"/>
    </location>
</feature>
<dbReference type="AlphaFoldDB" id="A0A2G5IBS3"/>
<feature type="compositionally biased region" description="Low complexity" evidence="1">
    <location>
        <begin position="340"/>
        <end position="369"/>
    </location>
</feature>
<accession>A0A2G5IBS3</accession>
<evidence type="ECO:0008006" key="7">
    <source>
        <dbReference type="Google" id="ProtNLM"/>
    </source>
</evidence>
<evidence type="ECO:0000313" key="3">
    <source>
        <dbReference type="EMBL" id="PIB02221.1"/>
    </source>
</evidence>
<dbReference type="InterPro" id="IPR011043">
    <property type="entry name" value="Gal_Oxase/kelch_b-propeller"/>
</dbReference>
<feature type="compositionally biased region" description="Polar residues" evidence="1">
    <location>
        <begin position="736"/>
        <end position="754"/>
    </location>
</feature>
<proteinExistence type="predicted"/>
<keyword evidence="2" id="KW-0812">Transmembrane</keyword>
<gene>
    <name evidence="3" type="ORF">CB0940_01797</name>
    <name evidence="4" type="ORF">RHO25_001856</name>
</gene>
<keyword evidence="6" id="KW-1185">Reference proteome</keyword>
<organism evidence="3 5">
    <name type="scientific">Cercospora beticola</name>
    <name type="common">Sugarbeet leaf spot fungus</name>
    <dbReference type="NCBI Taxonomy" id="122368"/>
    <lineage>
        <taxon>Eukaryota</taxon>
        <taxon>Fungi</taxon>
        <taxon>Dikarya</taxon>
        <taxon>Ascomycota</taxon>
        <taxon>Pezizomycotina</taxon>
        <taxon>Dothideomycetes</taxon>
        <taxon>Dothideomycetidae</taxon>
        <taxon>Mycosphaerellales</taxon>
        <taxon>Mycosphaerellaceae</taxon>
        <taxon>Cercospora</taxon>
    </lineage>
</organism>
<feature type="compositionally biased region" description="Polar residues" evidence="1">
    <location>
        <begin position="833"/>
        <end position="851"/>
    </location>
</feature>
<name>A0A2G5IBS3_CERBT</name>
<sequence length="863" mass="92358">MSVPLPDHSLSGHCSGIYENTLYVLNNDGRLQSLPLKENATWTEEQRAETVRSPACAQSAGRDAALFVIGGSSQDDEYMGLQKYSFSSATWESLFPVVNNLQNRVNHSVAYLEDSDSILVYAGLQETTGSDLSSQTFLISAQPPYNIRSFTSNAPPANKPVLTAWNSSHAVMAGGQTLSNQIWLFGPDGGWTQHPTDLPEPLHPASRAALIDGDDGSKVLQVYNVHTSPNTAQGLVLLNDDGQPARTGQLVGRPRSSGSDSESQNQKRDLSLSDWPSYNDTNAPTATRTDCSIAQGPNGTIIMAGGNDEEPIVMYNQEENSWIDVNRFFESKQQQILRPSSTTSSTTTPTSTTQSTATESSSGSGAAGTLAHDRTMKTLGITLGTLCGIAALFILILLFLRWRRLKQKNKYGGNLHEKQRDGAGDGMGNRLSFADRGASFMKEAGMSTHDLSPPDRTNLERANAGSHSSLAIITNKWAGNKGNPYGHAQKASFESTAQLVKDREGNEVAAENHEMMDIGTKRALPNSTLAVPGAVANGTALDKDTRIERKRSSGWSKYFATSAPEGPNGLSHIPSAYVKPTSVGRDVDSEYSMDGRPSTASRIPSSALVPPLDIDFTKTMDGQRLSHVASKSPAFMDSREDLARTGSAGVASDGQQGQIVDPRSSQATSINSYDNRSTISSNVTSEYFHETHTPWTPMNGDVADRGRATSSVYTNSVRAPSRGRSTGFFPGAGTSYKPSTKVKLSSTAGPSSEWASPRAPALFAKPAEDRDSTVTVFPGAPADDTSRAHPGLADLPPPRAPGLSSRPAEARDSTVTVFPGADYLDSPPRKRNPQATAGAQPESRPTNTDMSWLNLGLGSKREP</sequence>
<evidence type="ECO:0000256" key="2">
    <source>
        <dbReference type="SAM" id="Phobius"/>
    </source>
</evidence>
<dbReference type="Proteomes" id="UP001302367">
    <property type="component" value="Chromosome 1"/>
</dbReference>
<feature type="region of interest" description="Disordered" evidence="1">
    <location>
        <begin position="587"/>
        <end position="606"/>
    </location>
</feature>
<evidence type="ECO:0000256" key="1">
    <source>
        <dbReference type="SAM" id="MobiDB-lite"/>
    </source>
</evidence>
<feature type="compositionally biased region" description="Polar residues" evidence="1">
    <location>
        <begin position="653"/>
        <end position="676"/>
    </location>
</feature>
<dbReference type="InterPro" id="IPR015915">
    <property type="entry name" value="Kelch-typ_b-propeller"/>
</dbReference>